<dbReference type="PANTHER" id="PTHR43206:SF1">
    <property type="entry name" value="4-AMINOBUTYRATE AMINOTRANSFERASE, MITOCHONDRIAL"/>
    <property type="match status" value="1"/>
</dbReference>
<dbReference type="GO" id="GO:0008483">
    <property type="term" value="F:transaminase activity"/>
    <property type="evidence" value="ECO:0007669"/>
    <property type="project" value="UniProtKB-KW"/>
</dbReference>
<evidence type="ECO:0000256" key="1">
    <source>
        <dbReference type="ARBA" id="ARBA00001933"/>
    </source>
</evidence>
<dbReference type="InterPro" id="IPR015424">
    <property type="entry name" value="PyrdxlP-dep_Trfase"/>
</dbReference>
<reference evidence="7" key="1">
    <citation type="journal article" date="2008" name="Nat. Genet.">
        <title>The Pristionchus pacificus genome provides a unique perspective on nematode lifestyle and parasitism.</title>
        <authorList>
            <person name="Dieterich C."/>
            <person name="Clifton S.W."/>
            <person name="Schuster L.N."/>
            <person name="Chinwalla A."/>
            <person name="Delehaunty K."/>
            <person name="Dinkelacker I."/>
            <person name="Fulton L."/>
            <person name="Fulton R."/>
            <person name="Godfrey J."/>
            <person name="Minx P."/>
            <person name="Mitreva M."/>
            <person name="Roeseler W."/>
            <person name="Tian H."/>
            <person name="Witte H."/>
            <person name="Yang S.P."/>
            <person name="Wilson R.K."/>
            <person name="Sommer R.J."/>
        </authorList>
    </citation>
    <scope>NUCLEOTIDE SEQUENCE [LARGE SCALE GENOMIC DNA]</scope>
    <source>
        <strain evidence="7">PS312</strain>
    </source>
</reference>
<dbReference type="Gene3D" id="3.90.1150.10">
    <property type="entry name" value="Aspartate Aminotransferase, domain 1"/>
    <property type="match status" value="1"/>
</dbReference>
<evidence type="ECO:0000313" key="6">
    <source>
        <dbReference type="EnsemblMetazoa" id="PPA42440.1"/>
    </source>
</evidence>
<name>A0A2A6D2Q0_PRIPA</name>
<sequence length="210" mass="23743">KHGSFGNLIWKRGIVFIVDEKMATTYCTYQQVQTGGGPANGEIWAHAHWNLPEPADIVTFSKKMLTGGFFFADHLKVHEGFRIYNTWMGDPTKLLLLEQALKVYKKDGLLERAKVNGQEFQKKLAAFQKEHPSLVRNARGLGFFAAVDFENTEIRDKFVHQALQFGLHCGGCGERSLRIRPSLVFDKKHLDLTFELLEKTAKALETSSSS</sequence>
<keyword evidence="3" id="KW-0032">Aminotransferase</keyword>
<dbReference type="InterPro" id="IPR015421">
    <property type="entry name" value="PyrdxlP-dep_Trfase_major"/>
</dbReference>
<evidence type="ECO:0000256" key="5">
    <source>
        <dbReference type="ARBA" id="ARBA00022898"/>
    </source>
</evidence>
<dbReference type="InterPro" id="IPR015422">
    <property type="entry name" value="PyrdxlP-dep_Trfase_small"/>
</dbReference>
<dbReference type="Gene3D" id="3.40.640.10">
    <property type="entry name" value="Type I PLP-dependent aspartate aminotransferase-like (Major domain)"/>
    <property type="match status" value="1"/>
</dbReference>
<dbReference type="Proteomes" id="UP000005239">
    <property type="component" value="Unassembled WGS sequence"/>
</dbReference>
<evidence type="ECO:0000313" key="7">
    <source>
        <dbReference type="Proteomes" id="UP000005239"/>
    </source>
</evidence>
<comment type="cofactor">
    <cofactor evidence="1">
        <name>pyridoxal 5'-phosphate</name>
        <dbReference type="ChEBI" id="CHEBI:597326"/>
    </cofactor>
</comment>
<organism evidence="6 7">
    <name type="scientific">Pristionchus pacificus</name>
    <name type="common">Parasitic nematode worm</name>
    <dbReference type="NCBI Taxonomy" id="54126"/>
    <lineage>
        <taxon>Eukaryota</taxon>
        <taxon>Metazoa</taxon>
        <taxon>Ecdysozoa</taxon>
        <taxon>Nematoda</taxon>
        <taxon>Chromadorea</taxon>
        <taxon>Rhabditida</taxon>
        <taxon>Rhabditina</taxon>
        <taxon>Diplogasteromorpha</taxon>
        <taxon>Diplogasteroidea</taxon>
        <taxon>Neodiplogasteridae</taxon>
        <taxon>Pristionchus</taxon>
    </lineage>
</organism>
<evidence type="ECO:0000256" key="3">
    <source>
        <dbReference type="ARBA" id="ARBA00022576"/>
    </source>
</evidence>
<dbReference type="Pfam" id="PF00202">
    <property type="entry name" value="Aminotran_3"/>
    <property type="match status" value="1"/>
</dbReference>
<accession>A0A2A6D2Q0</accession>
<dbReference type="EnsemblMetazoa" id="PPA42440.1">
    <property type="protein sequence ID" value="PPA42440.1"/>
    <property type="gene ID" value="WBGene00280809"/>
</dbReference>
<dbReference type="GO" id="GO:0009450">
    <property type="term" value="P:gamma-aminobutyric acid catabolic process"/>
    <property type="evidence" value="ECO:0000318"/>
    <property type="project" value="GO_Central"/>
</dbReference>
<dbReference type="GO" id="GO:0030170">
    <property type="term" value="F:pyridoxal phosphate binding"/>
    <property type="evidence" value="ECO:0000318"/>
    <property type="project" value="GO_Central"/>
</dbReference>
<evidence type="ECO:0000256" key="2">
    <source>
        <dbReference type="ARBA" id="ARBA00008954"/>
    </source>
</evidence>
<evidence type="ECO:0000256" key="4">
    <source>
        <dbReference type="ARBA" id="ARBA00022679"/>
    </source>
</evidence>
<proteinExistence type="inferred from homology"/>
<keyword evidence="7" id="KW-1185">Reference proteome</keyword>
<dbReference type="PANTHER" id="PTHR43206">
    <property type="entry name" value="AMINOTRANSFERASE"/>
    <property type="match status" value="1"/>
</dbReference>
<accession>A0A8R1Z2M3</accession>
<dbReference type="FunFam" id="3.90.1150.10:FF:000199">
    <property type="entry name" value="Predicted protein"/>
    <property type="match status" value="1"/>
</dbReference>
<gene>
    <name evidence="6" type="primary">WBGene00280809</name>
</gene>
<dbReference type="OrthoDB" id="5419315at2759"/>
<keyword evidence="5" id="KW-0663">Pyridoxal phosphate</keyword>
<dbReference type="AlphaFoldDB" id="A0A2A6D2Q0"/>
<reference evidence="6" key="2">
    <citation type="submission" date="2022-06" db="UniProtKB">
        <authorList>
            <consortium name="EnsemblMetazoa"/>
        </authorList>
    </citation>
    <scope>IDENTIFICATION</scope>
    <source>
        <strain evidence="6">PS312</strain>
    </source>
</reference>
<dbReference type="SUPFAM" id="SSF53383">
    <property type="entry name" value="PLP-dependent transferases"/>
    <property type="match status" value="1"/>
</dbReference>
<comment type="similarity">
    <text evidence="2">Belongs to the class-III pyridoxal-phosphate-dependent aminotransferase family.</text>
</comment>
<protein>
    <submittedName>
        <fullName evidence="6">Uncharacterized protein</fullName>
    </submittedName>
</protein>
<dbReference type="InterPro" id="IPR005814">
    <property type="entry name" value="Aminotrans_3"/>
</dbReference>
<dbReference type="GO" id="GO:0005739">
    <property type="term" value="C:mitochondrion"/>
    <property type="evidence" value="ECO:0000318"/>
    <property type="project" value="GO_Central"/>
</dbReference>
<keyword evidence="4" id="KW-0808">Transferase</keyword>